<feature type="region of interest" description="Disordered" evidence="4">
    <location>
        <begin position="777"/>
        <end position="804"/>
    </location>
</feature>
<comment type="similarity">
    <text evidence="2">Belongs to the VgrG protein family.</text>
</comment>
<keyword evidence="3" id="KW-0964">Secreted</keyword>
<evidence type="ECO:0000256" key="3">
    <source>
        <dbReference type="ARBA" id="ARBA00022525"/>
    </source>
</evidence>
<dbReference type="Pfam" id="PF04717">
    <property type="entry name" value="Phage_base_V"/>
    <property type="match status" value="1"/>
</dbReference>
<keyword evidence="8" id="KW-1185">Reference proteome</keyword>
<evidence type="ECO:0000259" key="5">
    <source>
        <dbReference type="Pfam" id="PF04717"/>
    </source>
</evidence>
<dbReference type="InterPro" id="IPR037026">
    <property type="entry name" value="Vgr_OB-fold_dom_sf"/>
</dbReference>
<dbReference type="NCBIfam" id="TIGR01646">
    <property type="entry name" value="vgr_GE"/>
    <property type="match status" value="1"/>
</dbReference>
<dbReference type="EMBL" id="JACGXN010000002">
    <property type="protein sequence ID" value="MBA8878273.1"/>
    <property type="molecule type" value="Genomic_DNA"/>
</dbReference>
<dbReference type="InterPro" id="IPR006533">
    <property type="entry name" value="T6SS_Vgr_RhsGE"/>
</dbReference>
<sequence>MEYEFSDAGLIQADRILRISTSLGTDVLLSEKMDVHEEINGLFVIGIDVKSKRTDIRADELVGTLADVSLEVAYGERRPWNGLITGFREGPPVSRGLRSYKLTIRPQLWLLSQRSDCRIWMDMTTLQVVETLVSEHGIKAAVTGGVVTPPVPIHYSVQWNETDLAYLTRRLEYDGLFYWFEHKDGEHTLHVASHPYGYTQGPETDVRFAAGSTDRNHISEFARDYQFTPGKRAGGDWNFEMPKGPQGATTPSLVSLPKNAEYELFHYPSKALDQSTNDQASKLRMQAVEADHEKIEGHSTVRTLAAGRRFKPYEVAHADHVFEEYVVTAIVHRIVDHSYETVQDGELDYSNSFIALPSRLPATPHRHTPNPRVDGSQVAIVAGPPGEEIHPDEYGRIKVWFPWQRNRARKDGSDTCWIRVMQSWAGSTFGSQIIPRIGMEVMVTYLEGDPDRPVVTGVVPNPSTKVPYTLPENKTRSVIRSNSHKSSGFNEITLEDKTAEENLFLHAQKDQTRRVLNNSTARIDNHDIHSVGGNRSVEVARNQKHEVGGSMHLTVGGTGPQAKGEANRHRQMAEVTAQIMKEAAKQSGYAADIDAYADAIRKLMLGFFEGESLKGRDGVVAGSSPGADAGTKLAKAGSKVGEGTGELLRESGILNTFVSQFQSDTVGIARVEQIGATKVTNVGKTRQLNVGDTDVTTIGSTQETHVGKHKAINVGDTFDIEVGKRFSVKVGGNSLVMDSNGLITIKAATMSIVKGGGAQLTIGPGPILYTPVLVKGGSPGPDAPGVPNKTRKPFAEECPEETKA</sequence>
<proteinExistence type="inferred from homology"/>
<comment type="caution">
    <text evidence="7">The sequence shown here is derived from an EMBL/GenBank/DDBJ whole genome shotgun (WGS) entry which is preliminary data.</text>
</comment>
<dbReference type="SUPFAM" id="SSF69349">
    <property type="entry name" value="Phage fibre proteins"/>
    <property type="match status" value="2"/>
</dbReference>
<dbReference type="Gene3D" id="4.10.220.110">
    <property type="match status" value="1"/>
</dbReference>
<accession>A0A839EDY2</accession>
<dbReference type="Gene3D" id="2.30.110.50">
    <property type="match status" value="1"/>
</dbReference>
<dbReference type="Pfam" id="PF22178">
    <property type="entry name" value="Gp5_trimer_C"/>
    <property type="match status" value="1"/>
</dbReference>
<dbReference type="RefSeq" id="WP_246711703.1">
    <property type="nucleotide sequence ID" value="NZ_JACGXN010000002.1"/>
</dbReference>
<dbReference type="PANTHER" id="PTHR32305:SF15">
    <property type="entry name" value="PROTEIN RHSA-RELATED"/>
    <property type="match status" value="1"/>
</dbReference>
<feature type="domain" description="Gp5/Type VI secretion system Vgr protein OB-fold" evidence="5">
    <location>
        <begin position="390"/>
        <end position="458"/>
    </location>
</feature>
<organism evidence="7 8">
    <name type="scientific">Phyllobacterium myrsinacearum</name>
    <dbReference type="NCBI Taxonomy" id="28101"/>
    <lineage>
        <taxon>Bacteria</taxon>
        <taxon>Pseudomonadati</taxon>
        <taxon>Pseudomonadota</taxon>
        <taxon>Alphaproteobacteria</taxon>
        <taxon>Hyphomicrobiales</taxon>
        <taxon>Phyllobacteriaceae</taxon>
        <taxon>Phyllobacterium</taxon>
    </lineage>
</organism>
<dbReference type="PANTHER" id="PTHR32305">
    <property type="match status" value="1"/>
</dbReference>
<evidence type="ECO:0000313" key="8">
    <source>
        <dbReference type="Proteomes" id="UP000549052"/>
    </source>
</evidence>
<dbReference type="InterPro" id="IPR050708">
    <property type="entry name" value="T6SS_VgrG/RHS"/>
</dbReference>
<dbReference type="InterPro" id="IPR017847">
    <property type="entry name" value="T6SS_RhsGE_Vgr_subset"/>
</dbReference>
<reference evidence="7 8" key="1">
    <citation type="submission" date="2020-07" db="EMBL/GenBank/DDBJ databases">
        <title>Genomic Encyclopedia of Type Strains, Phase IV (KMG-V): Genome sequencing to study the core and pangenomes of soil and plant-associated prokaryotes.</title>
        <authorList>
            <person name="Whitman W."/>
        </authorList>
    </citation>
    <scope>NUCLEOTIDE SEQUENCE [LARGE SCALE GENOMIC DNA]</scope>
    <source>
        <strain evidence="7 8">AN3</strain>
    </source>
</reference>
<dbReference type="Proteomes" id="UP000549052">
    <property type="component" value="Unassembled WGS sequence"/>
</dbReference>
<dbReference type="SUPFAM" id="SSF69255">
    <property type="entry name" value="gp5 N-terminal domain-like"/>
    <property type="match status" value="1"/>
</dbReference>
<dbReference type="AlphaFoldDB" id="A0A839EDY2"/>
<dbReference type="Pfam" id="PF05954">
    <property type="entry name" value="Phage_GPD"/>
    <property type="match status" value="1"/>
</dbReference>
<comment type="subcellular location">
    <subcellularLocation>
        <location evidence="1">Secreted</location>
    </subcellularLocation>
</comment>
<dbReference type="InterPro" id="IPR054030">
    <property type="entry name" value="Gp5_Vgr_C"/>
</dbReference>
<dbReference type="Gene3D" id="2.40.50.230">
    <property type="entry name" value="Gp5 N-terminal domain"/>
    <property type="match status" value="1"/>
</dbReference>
<name>A0A839EDY2_9HYPH</name>
<gene>
    <name evidence="7" type="ORF">FHW16_001985</name>
</gene>
<feature type="domain" description="Gp5/Type VI secretion system Vgr C-terminal trimerisation" evidence="6">
    <location>
        <begin position="477"/>
        <end position="564"/>
    </location>
</feature>
<evidence type="ECO:0000313" key="7">
    <source>
        <dbReference type="EMBL" id="MBA8878273.1"/>
    </source>
</evidence>
<evidence type="ECO:0000256" key="2">
    <source>
        <dbReference type="ARBA" id="ARBA00005558"/>
    </source>
</evidence>
<protein>
    <submittedName>
        <fullName evidence="7">Type VI secretion system secreted protein VgrG</fullName>
    </submittedName>
</protein>
<dbReference type="GO" id="GO:0005576">
    <property type="term" value="C:extracellular region"/>
    <property type="evidence" value="ECO:0007669"/>
    <property type="project" value="UniProtKB-SubCell"/>
</dbReference>
<dbReference type="Gene3D" id="3.55.50.10">
    <property type="entry name" value="Baseplate protein-like domains"/>
    <property type="match status" value="1"/>
</dbReference>
<evidence type="ECO:0000256" key="4">
    <source>
        <dbReference type="SAM" id="MobiDB-lite"/>
    </source>
</evidence>
<dbReference type="SUPFAM" id="SSF69279">
    <property type="entry name" value="Phage tail proteins"/>
    <property type="match status" value="2"/>
</dbReference>
<dbReference type="NCBIfam" id="TIGR03361">
    <property type="entry name" value="VI_Rhs_Vgr"/>
    <property type="match status" value="1"/>
</dbReference>
<evidence type="ECO:0000259" key="6">
    <source>
        <dbReference type="Pfam" id="PF22178"/>
    </source>
</evidence>
<dbReference type="InterPro" id="IPR006531">
    <property type="entry name" value="Gp5/Vgr_OB"/>
</dbReference>
<evidence type="ECO:0000256" key="1">
    <source>
        <dbReference type="ARBA" id="ARBA00004613"/>
    </source>
</evidence>